<keyword evidence="3" id="KW-1185">Reference proteome</keyword>
<feature type="compositionally biased region" description="Low complexity" evidence="1">
    <location>
        <begin position="540"/>
        <end position="555"/>
    </location>
</feature>
<accession>A0ABZ1JKC4</accession>
<evidence type="ECO:0000256" key="1">
    <source>
        <dbReference type="SAM" id="MobiDB-lite"/>
    </source>
</evidence>
<feature type="compositionally biased region" description="Basic residues" evidence="1">
    <location>
        <begin position="556"/>
        <end position="573"/>
    </location>
</feature>
<evidence type="ECO:0000313" key="2">
    <source>
        <dbReference type="EMBL" id="WTP50220.1"/>
    </source>
</evidence>
<gene>
    <name evidence="2" type="ORF">OG288_19055</name>
</gene>
<dbReference type="RefSeq" id="WP_328937907.1">
    <property type="nucleotide sequence ID" value="NZ_CP108133.1"/>
</dbReference>
<organism evidence="2 3">
    <name type="scientific">Streptomyces tauricus</name>
    <dbReference type="NCBI Taxonomy" id="68274"/>
    <lineage>
        <taxon>Bacteria</taxon>
        <taxon>Bacillati</taxon>
        <taxon>Actinomycetota</taxon>
        <taxon>Actinomycetes</taxon>
        <taxon>Kitasatosporales</taxon>
        <taxon>Streptomycetaceae</taxon>
        <taxon>Streptomyces</taxon>
        <taxon>Streptomyces aurantiacus group</taxon>
    </lineage>
</organism>
<evidence type="ECO:0000313" key="3">
    <source>
        <dbReference type="Proteomes" id="UP001432166"/>
    </source>
</evidence>
<reference evidence="2" key="1">
    <citation type="submission" date="2022-10" db="EMBL/GenBank/DDBJ databases">
        <title>The complete genomes of actinobacterial strains from the NBC collection.</title>
        <authorList>
            <person name="Joergensen T.S."/>
            <person name="Alvarez Arevalo M."/>
            <person name="Sterndorff E.B."/>
            <person name="Faurdal D."/>
            <person name="Vuksanovic O."/>
            <person name="Mourched A.-S."/>
            <person name="Charusanti P."/>
            <person name="Shaw S."/>
            <person name="Blin K."/>
            <person name="Weber T."/>
        </authorList>
    </citation>
    <scope>NUCLEOTIDE SEQUENCE</scope>
    <source>
        <strain evidence="2">NBC_00189</strain>
    </source>
</reference>
<evidence type="ECO:0008006" key="4">
    <source>
        <dbReference type="Google" id="ProtNLM"/>
    </source>
</evidence>
<dbReference type="EMBL" id="CP108133">
    <property type="protein sequence ID" value="WTP50220.1"/>
    <property type="molecule type" value="Genomic_DNA"/>
</dbReference>
<feature type="region of interest" description="Disordered" evidence="1">
    <location>
        <begin position="524"/>
        <end position="573"/>
    </location>
</feature>
<feature type="region of interest" description="Disordered" evidence="1">
    <location>
        <begin position="234"/>
        <end position="260"/>
    </location>
</feature>
<sequence>MSNAYAGTDLYAVVPDVSASGYGSGYGYAAQPDVSGLSMPDTSGVTDVTGAVSDGATHAGEAVGRAVDHSLDVAADQVHDLVVPALLGLADLSGALLVARLAVRGTVALAAFNNKVAADQEALAHRQMSLENGSECWRRAAEAAAGLNARITVLGLGPTGPGDPPLPVPVQPVGVPLDLLWKRLAATERALRRVEAQRASRATARLPFQHTEDPERADWYDRLREERRRALLEYAEGGAAPGSADTASRAGTAPDTPPATALTEEDVLGEGARLLAGLPLAFSSESRELIDDCLLEARRAVTRRPRAVRRYLDEAAIIAHNESARARRSEEARRDAALRLQALRAPAPEGVDPLPQAPAAVDVLERVLRDGVPASAADQRLVEQALAVRSALLHRAYLVAALRRATEQWGEGSVHARADAEHWDFAPAAWGGQYWLRVRLNASGQARVLTMRRPLTAEEAADPDVVRHRQALDAERCAESSAYVDELGPLSEVEGVRAEFAWTESGVLMGEPAPGLTDAFRTHAAEDATGSASENATGSAAGKKAAPAGRPAQAGRARRRPPQQPKHRQRDGH</sequence>
<name>A0ABZ1JKC4_9ACTN</name>
<proteinExistence type="predicted"/>
<protein>
    <recommendedName>
        <fullName evidence="4">DUF222 domain-containing protein</fullName>
    </recommendedName>
</protein>
<dbReference type="Proteomes" id="UP001432166">
    <property type="component" value="Chromosome"/>
</dbReference>